<sequence>MADHGGNGGNGEIVDRPEDWGETMAVEQEDQQSAEAVVDTGAVVEGGGDGGEGREQEVGDGANRRATEAEPRATKEAGAVGSSVEPAGLGTVAECSPTVGGSLADVGGSATVGDDPGPNVSPPRDPAKGKGVVAEEEETREVPVEYREEDVAFWPVATAATSLSHIPITKYGVAEHLPDEMLAKLLEDNPLIGEMVLRAKEERARAIAASEAAARVEREQKEGKDLLREAETEERAGAKEQ</sequence>
<comment type="caution">
    <text evidence="1">The sequence shown here is derived from an EMBL/GenBank/DDBJ whole genome shotgun (WGS) entry which is preliminary data.</text>
</comment>
<organism evidence="1 2">
    <name type="scientific">Rhododendron molle</name>
    <name type="common">Chinese azalea</name>
    <name type="synonym">Azalea mollis</name>
    <dbReference type="NCBI Taxonomy" id="49168"/>
    <lineage>
        <taxon>Eukaryota</taxon>
        <taxon>Viridiplantae</taxon>
        <taxon>Streptophyta</taxon>
        <taxon>Embryophyta</taxon>
        <taxon>Tracheophyta</taxon>
        <taxon>Spermatophyta</taxon>
        <taxon>Magnoliopsida</taxon>
        <taxon>eudicotyledons</taxon>
        <taxon>Gunneridae</taxon>
        <taxon>Pentapetalae</taxon>
        <taxon>asterids</taxon>
        <taxon>Ericales</taxon>
        <taxon>Ericaceae</taxon>
        <taxon>Ericoideae</taxon>
        <taxon>Rhodoreae</taxon>
        <taxon>Rhododendron</taxon>
    </lineage>
</organism>
<keyword evidence="2" id="KW-1185">Reference proteome</keyword>
<dbReference type="Proteomes" id="UP001062846">
    <property type="component" value="Chromosome 1"/>
</dbReference>
<evidence type="ECO:0000313" key="2">
    <source>
        <dbReference type="Proteomes" id="UP001062846"/>
    </source>
</evidence>
<accession>A0ACC0Q5E5</accession>
<evidence type="ECO:0000313" key="1">
    <source>
        <dbReference type="EMBL" id="KAI8572594.1"/>
    </source>
</evidence>
<reference evidence="1" key="1">
    <citation type="submission" date="2022-02" db="EMBL/GenBank/DDBJ databases">
        <title>Plant Genome Project.</title>
        <authorList>
            <person name="Zhang R.-G."/>
        </authorList>
    </citation>
    <scope>NUCLEOTIDE SEQUENCE</scope>
    <source>
        <strain evidence="1">AT1</strain>
    </source>
</reference>
<proteinExistence type="predicted"/>
<protein>
    <submittedName>
        <fullName evidence="1">Uncharacterized protein</fullName>
    </submittedName>
</protein>
<dbReference type="EMBL" id="CM046388">
    <property type="protein sequence ID" value="KAI8572594.1"/>
    <property type="molecule type" value="Genomic_DNA"/>
</dbReference>
<gene>
    <name evidence="1" type="ORF">RHMOL_Rhmol01G0211700</name>
</gene>
<name>A0ACC0Q5E5_RHOML</name>